<dbReference type="EMBL" id="CP044459">
    <property type="protein sequence ID" value="QIC72148.1"/>
    <property type="molecule type" value="Genomic_DNA"/>
</dbReference>
<evidence type="ECO:0000313" key="2">
    <source>
        <dbReference type="EMBL" id="QIC72148.1"/>
    </source>
</evidence>
<dbReference type="AlphaFoldDB" id="A0A6C0Y7J7"/>
<keyword evidence="2" id="KW-0614">Plasmid</keyword>
<dbReference type="Proteomes" id="UP000503440">
    <property type="component" value="Plasmid pB18-4"/>
</dbReference>
<accession>A0A6C0Y7J7</accession>
<proteinExistence type="predicted"/>
<protein>
    <submittedName>
        <fullName evidence="2">Uncharacterized protein</fullName>
    </submittedName>
</protein>
<evidence type="ECO:0000313" key="3">
    <source>
        <dbReference type="Proteomes" id="UP000503440"/>
    </source>
</evidence>
<evidence type="ECO:0000256" key="1">
    <source>
        <dbReference type="SAM" id="Phobius"/>
    </source>
</evidence>
<name>A0A6C0Y7J7_9GAMM</name>
<sequence>MSQANAPSALSTVLSLIDQIPYIMIIGQGAFMLIALWCCYSAFLDSACMSNKGQKYFSSKQQPTIGSVIGKVLLAALLFVTADGLFTIGVVTSMLDDGSFTSNSLITLESYSNSVENFEARAGLTLITMAAQVVGIFAVLHGIRIWIQVADGVSQHTIGRGFAFIFFGVCCFQIRFMHQLLSGVLGWDLAQLFAM</sequence>
<organism evidence="2 3">
    <name type="scientific">Acinetobacter indicus</name>
    <dbReference type="NCBI Taxonomy" id="756892"/>
    <lineage>
        <taxon>Bacteria</taxon>
        <taxon>Pseudomonadati</taxon>
        <taxon>Pseudomonadota</taxon>
        <taxon>Gammaproteobacteria</taxon>
        <taxon>Moraxellales</taxon>
        <taxon>Moraxellaceae</taxon>
        <taxon>Acinetobacter</taxon>
    </lineage>
</organism>
<keyword evidence="1" id="KW-0812">Transmembrane</keyword>
<feature type="transmembrane region" description="Helical" evidence="1">
    <location>
        <begin position="122"/>
        <end position="146"/>
    </location>
</feature>
<keyword evidence="1" id="KW-1133">Transmembrane helix</keyword>
<reference evidence="2 3" key="1">
    <citation type="submission" date="2019-09" db="EMBL/GenBank/DDBJ databases">
        <title>Non-baumannii Acinetobacter spp. carrying blaNDM-1 isolated in China.</title>
        <authorList>
            <person name="Cui C."/>
            <person name="Chen C."/>
            <person name="Sun J."/>
            <person name="Liu Y."/>
        </authorList>
    </citation>
    <scope>NUCLEOTIDE SEQUENCE [LARGE SCALE GENOMIC DNA]</scope>
    <source>
        <strain evidence="2 3">B18</strain>
        <plasmid evidence="3">pb18-4</plasmid>
    </source>
</reference>
<keyword evidence="1" id="KW-0472">Membrane</keyword>
<feature type="transmembrane region" description="Helical" evidence="1">
    <location>
        <begin position="65"/>
        <end position="91"/>
    </location>
</feature>
<geneLocation type="plasmid" evidence="3">
    <name>pb18-4</name>
</geneLocation>
<dbReference type="RefSeq" id="WP_163146707.1">
    <property type="nucleotide sequence ID" value="NZ_CP044459.1"/>
</dbReference>
<gene>
    <name evidence="2" type="ORF">FSC09_17465</name>
</gene>
<feature type="transmembrane region" description="Helical" evidence="1">
    <location>
        <begin position="158"/>
        <end position="177"/>
    </location>
</feature>
<feature type="transmembrane region" description="Helical" evidence="1">
    <location>
        <begin position="20"/>
        <end position="44"/>
    </location>
</feature>